<evidence type="ECO:0000256" key="10">
    <source>
        <dbReference type="RuleBase" id="RU003960"/>
    </source>
</evidence>
<organism evidence="12 14">
    <name type="scientific">Methanosphaera cuniculi</name>
    <dbReference type="NCBI Taxonomy" id="1077256"/>
    <lineage>
        <taxon>Archaea</taxon>
        <taxon>Methanobacteriati</taxon>
        <taxon>Methanobacteriota</taxon>
        <taxon>Methanomada group</taxon>
        <taxon>Methanobacteria</taxon>
        <taxon>Methanobacteriales</taxon>
        <taxon>Methanobacteriaceae</taxon>
        <taxon>Methanosphaera</taxon>
    </lineage>
</organism>
<comment type="function">
    <text evidence="8">Catalyzes the two successive C-2 and C-7 methylation reactions involved in the conversion of uroporphyrinogen III to precorrin-2 via the intermediate formation of precorrin-1. It is a step in the biosynthesis of both cobalamin (vitamin B12) and coenzyme F430.</text>
</comment>
<dbReference type="PANTHER" id="PTHR45790">
    <property type="entry name" value="SIROHEME SYNTHASE-RELATED"/>
    <property type="match status" value="1"/>
</dbReference>
<dbReference type="FunFam" id="3.40.1010.10:FF:000001">
    <property type="entry name" value="Siroheme synthase"/>
    <property type="match status" value="1"/>
</dbReference>
<dbReference type="InterPro" id="IPR003043">
    <property type="entry name" value="Uropor_MeTrfase_CS"/>
</dbReference>
<dbReference type="InterPro" id="IPR014777">
    <property type="entry name" value="4pyrrole_Mease_sub1"/>
</dbReference>
<evidence type="ECO:0000259" key="11">
    <source>
        <dbReference type="Pfam" id="PF00590"/>
    </source>
</evidence>
<proteinExistence type="inferred from homology"/>
<dbReference type="PROSITE" id="PS00839">
    <property type="entry name" value="SUMT_1"/>
    <property type="match status" value="1"/>
</dbReference>
<evidence type="ECO:0000256" key="6">
    <source>
        <dbReference type="ARBA" id="ARBA00023244"/>
    </source>
</evidence>
<dbReference type="GO" id="GO:0019354">
    <property type="term" value="P:siroheme biosynthetic process"/>
    <property type="evidence" value="ECO:0007669"/>
    <property type="project" value="InterPro"/>
</dbReference>
<dbReference type="EMBL" id="LWMS01000048">
    <property type="protein sequence ID" value="PWL07496.1"/>
    <property type="molecule type" value="Genomic_DNA"/>
</dbReference>
<dbReference type="InterPro" id="IPR014776">
    <property type="entry name" value="4pyrrole_Mease_sub2"/>
</dbReference>
<dbReference type="PROSITE" id="PS00840">
    <property type="entry name" value="SUMT_2"/>
    <property type="match status" value="1"/>
</dbReference>
<dbReference type="Gene3D" id="3.40.1010.10">
    <property type="entry name" value="Cobalt-precorrin-4 Transmethylase, Domain 1"/>
    <property type="match status" value="1"/>
</dbReference>
<evidence type="ECO:0000256" key="5">
    <source>
        <dbReference type="ARBA" id="ARBA00022691"/>
    </source>
</evidence>
<dbReference type="PANTHER" id="PTHR45790:SF3">
    <property type="entry name" value="S-ADENOSYL-L-METHIONINE-DEPENDENT UROPORPHYRINOGEN III METHYLTRANSFERASE, CHLOROPLASTIC"/>
    <property type="match status" value="1"/>
</dbReference>
<dbReference type="Proteomes" id="UP000246004">
    <property type="component" value="Unassembled WGS sequence"/>
</dbReference>
<dbReference type="InterPro" id="IPR000878">
    <property type="entry name" value="4pyrrol_Mease"/>
</dbReference>
<protein>
    <recommendedName>
        <fullName evidence="2">uroporphyrinogen-III C-methyltransferase</fullName>
        <ecNumber evidence="2">2.1.1.107</ecNumber>
    </recommendedName>
    <alternativeName>
        <fullName evidence="9">S-adenosyl-L-methionine:uroporphyrinogen III methyltransferase</fullName>
    </alternativeName>
</protein>
<evidence type="ECO:0000313" key="12">
    <source>
        <dbReference type="EMBL" id="PAV06753.1"/>
    </source>
</evidence>
<dbReference type="CDD" id="cd11642">
    <property type="entry name" value="SUMT"/>
    <property type="match status" value="1"/>
</dbReference>
<evidence type="ECO:0000256" key="9">
    <source>
        <dbReference type="ARBA" id="ARBA00075570"/>
    </source>
</evidence>
<keyword evidence="6" id="KW-0627">Porphyrin biosynthesis</keyword>
<dbReference type="GO" id="GO:0032259">
    <property type="term" value="P:methylation"/>
    <property type="evidence" value="ECO:0007669"/>
    <property type="project" value="UniProtKB-KW"/>
</dbReference>
<evidence type="ECO:0000256" key="7">
    <source>
        <dbReference type="ARBA" id="ARBA00052569"/>
    </source>
</evidence>
<dbReference type="NCBIfam" id="TIGR01469">
    <property type="entry name" value="cobA_cysG_Cterm"/>
    <property type="match status" value="1"/>
</dbReference>
<dbReference type="Gene3D" id="3.30.950.10">
    <property type="entry name" value="Methyltransferase, Cobalt-precorrin-4 Transmethylase, Domain 2"/>
    <property type="match status" value="1"/>
</dbReference>
<keyword evidence="5" id="KW-0949">S-adenosyl-L-methionine</keyword>
<keyword evidence="14" id="KW-1185">Reference proteome</keyword>
<comment type="catalytic activity">
    <reaction evidence="7">
        <text>uroporphyrinogen III + 2 S-adenosyl-L-methionine = precorrin-2 + 2 S-adenosyl-L-homocysteine + H(+)</text>
        <dbReference type="Rhea" id="RHEA:32459"/>
        <dbReference type="ChEBI" id="CHEBI:15378"/>
        <dbReference type="ChEBI" id="CHEBI:57308"/>
        <dbReference type="ChEBI" id="CHEBI:57856"/>
        <dbReference type="ChEBI" id="CHEBI:58827"/>
        <dbReference type="ChEBI" id="CHEBI:59789"/>
        <dbReference type="EC" id="2.1.1.107"/>
    </reaction>
    <physiologicalReaction direction="left-to-right" evidence="7">
        <dbReference type="Rhea" id="RHEA:32460"/>
    </physiologicalReaction>
</comment>
<dbReference type="AlphaFoldDB" id="A0A2A2HBZ2"/>
<keyword evidence="4 10" id="KW-0808">Transferase</keyword>
<feature type="domain" description="Tetrapyrrole methylase" evidence="11">
    <location>
        <begin position="2"/>
        <end position="210"/>
    </location>
</feature>
<gene>
    <name evidence="13" type="primary">sumT</name>
    <name evidence="12" type="ORF">ASJ82_06265</name>
    <name evidence="13" type="ORF">MSCUN_15780</name>
</gene>
<keyword evidence="3 10" id="KW-0489">Methyltransferase</keyword>
<dbReference type="Proteomes" id="UP000217528">
    <property type="component" value="Unassembled WGS sequence"/>
</dbReference>
<accession>A0A2A2HBZ2</accession>
<dbReference type="InterPro" id="IPR006366">
    <property type="entry name" value="CobA/CysG_C"/>
</dbReference>
<dbReference type="NCBIfam" id="NF004790">
    <property type="entry name" value="PRK06136.1"/>
    <property type="match status" value="1"/>
</dbReference>
<reference evidence="12 14" key="2">
    <citation type="journal article" date="2017" name="BMC Genomics">
        <title>Genomic analysis of methanogenic archaea reveals a shift towards energy conservation.</title>
        <authorList>
            <person name="Gilmore S.P."/>
            <person name="Henske J.K."/>
            <person name="Sexton J.A."/>
            <person name="Solomon K.V."/>
            <person name="Seppala S."/>
            <person name="Yoo J.I."/>
            <person name="Huyett L.M."/>
            <person name="Pressman A."/>
            <person name="Cogan J.Z."/>
            <person name="Kivenson V."/>
            <person name="Peng X."/>
            <person name="Tan Y."/>
            <person name="Valentine D.L."/>
            <person name="O'Malley M.A."/>
        </authorList>
    </citation>
    <scope>NUCLEOTIDE SEQUENCE [LARGE SCALE GENOMIC DNA]</scope>
    <source>
        <strain evidence="12 14">1R-7</strain>
    </source>
</reference>
<evidence type="ECO:0000256" key="1">
    <source>
        <dbReference type="ARBA" id="ARBA00011738"/>
    </source>
</evidence>
<dbReference type="OrthoDB" id="24444at2157"/>
<evidence type="ECO:0000313" key="14">
    <source>
        <dbReference type="Proteomes" id="UP000217528"/>
    </source>
</evidence>
<dbReference type="EMBL" id="LMVN01000026">
    <property type="protein sequence ID" value="PAV06753.1"/>
    <property type="molecule type" value="Genomic_DNA"/>
</dbReference>
<dbReference type="SUPFAM" id="SSF53790">
    <property type="entry name" value="Tetrapyrrole methylase"/>
    <property type="match status" value="1"/>
</dbReference>
<dbReference type="InterPro" id="IPR050161">
    <property type="entry name" value="Siro_Cobalamin_biosynth"/>
</dbReference>
<reference evidence="13 15" key="1">
    <citation type="submission" date="2016-04" db="EMBL/GenBank/DDBJ databases">
        <title>Genome sequence of Methanosphaera cuniculi DSM 4103.</title>
        <authorList>
            <person name="Poehlein A."/>
            <person name="Seedorf H."/>
            <person name="Daniel R."/>
        </authorList>
    </citation>
    <scope>NUCLEOTIDE SEQUENCE [LARGE SCALE GENOMIC DNA]</scope>
    <source>
        <strain evidence="13 15">DSM 4103</strain>
    </source>
</reference>
<evidence type="ECO:0000256" key="2">
    <source>
        <dbReference type="ARBA" id="ARBA00012162"/>
    </source>
</evidence>
<sequence length="241" mass="26356">MTVYMLGAGPGDPDLITLKAIKILEKADVVLYDSLANDSLLEYAPTTARLIYVGKRAGEHYRKQPEINQLLIDEGKKCETVVRLKGGDPFIFGRGGEEELALLREGIDVEVVPGINSALGSAAMIGLPLTHRAIATSLTLVTGHEDPEKSEKQVNWDYTADTLVIFMGVGLLKKYVPKLLEYRDADTPVCVIENGTLPDQKVITGTLGDITEKKIRPPALVIIGEVVDIYLEAEKLRSKLE</sequence>
<dbReference type="InterPro" id="IPR035996">
    <property type="entry name" value="4pyrrol_Methylase_sf"/>
</dbReference>
<dbReference type="RefSeq" id="WP_095609185.1">
    <property type="nucleotide sequence ID" value="NZ_CAUHCB010000003.1"/>
</dbReference>
<comment type="subunit">
    <text evidence="1">Homodimer.</text>
</comment>
<comment type="caution">
    <text evidence="12">The sequence shown here is derived from an EMBL/GenBank/DDBJ whole genome shotgun (WGS) entry which is preliminary data.</text>
</comment>
<evidence type="ECO:0000256" key="4">
    <source>
        <dbReference type="ARBA" id="ARBA00022679"/>
    </source>
</evidence>
<comment type="similarity">
    <text evidence="10">Belongs to the precorrin methyltransferase family.</text>
</comment>
<dbReference type="Pfam" id="PF00590">
    <property type="entry name" value="TP_methylase"/>
    <property type="match status" value="1"/>
</dbReference>
<evidence type="ECO:0000313" key="13">
    <source>
        <dbReference type="EMBL" id="PWL07496.1"/>
    </source>
</evidence>
<evidence type="ECO:0000256" key="3">
    <source>
        <dbReference type="ARBA" id="ARBA00022603"/>
    </source>
</evidence>
<dbReference type="EC" id="2.1.1.107" evidence="2"/>
<evidence type="ECO:0000313" key="15">
    <source>
        <dbReference type="Proteomes" id="UP000246004"/>
    </source>
</evidence>
<name>A0A2A2HBZ2_9EURY</name>
<dbReference type="GO" id="GO:0004851">
    <property type="term" value="F:uroporphyrin-III C-methyltransferase activity"/>
    <property type="evidence" value="ECO:0007669"/>
    <property type="project" value="UniProtKB-EC"/>
</dbReference>
<evidence type="ECO:0000256" key="8">
    <source>
        <dbReference type="ARBA" id="ARBA00058927"/>
    </source>
</evidence>